<dbReference type="EMBL" id="MN738802">
    <property type="protein sequence ID" value="QHT37636.1"/>
    <property type="molecule type" value="Genomic_DNA"/>
</dbReference>
<protein>
    <submittedName>
        <fullName evidence="1">Uncharacterized protein</fullName>
    </submittedName>
</protein>
<reference evidence="1" key="1">
    <citation type="journal article" date="2020" name="Nature">
        <title>Giant virus diversity and host interactions through global metagenomics.</title>
        <authorList>
            <person name="Schulz F."/>
            <person name="Roux S."/>
            <person name="Paez-Espino D."/>
            <person name="Jungbluth S."/>
            <person name="Walsh D.A."/>
            <person name="Denef V.J."/>
            <person name="McMahon K.D."/>
            <person name="Konstantinidis K.T."/>
            <person name="Eloe-Fadrosh E.A."/>
            <person name="Kyrpides N.C."/>
            <person name="Woyke T."/>
        </authorList>
    </citation>
    <scope>NUCLEOTIDE SEQUENCE</scope>
    <source>
        <strain evidence="1">GVMAG-S-ERX555997-44</strain>
    </source>
</reference>
<dbReference type="AlphaFoldDB" id="A0A6C0F745"/>
<proteinExistence type="predicted"/>
<name>A0A6C0F745_9ZZZZ</name>
<sequence>MKLTLIGLFIIIIIMLLVQISFRDNFDLMKQKAFRNDQINYNLKHLTLIQSDGKEIECGELNSDKTNINKKTICEGYESMAENEYALAAEKCSIVNGIKDWRVRANRIPETGPTETKGCGFCYDTKNVYYGDEKGPFKDIGPRVCNNWIKPGGYGIGGTNHKKNIFGVYPFEDDLYKTPSNKNLQFGQGVVKDTIKMYEQDLCRQMKNCGDQNIMGADGTPLCGWCTTGRKGDGEGEGMVRKGGTDKFQNETKYDDDFCHWTREINEKGQKTFLYKKETKELKEWRGNSGKPITITIGDLSGTSVTLDNPGRLMNGLKHCAASAQLFPCFPNFTGNVANENGEIKHSKRCYDDIWRNYALYKDTVCNGDIKDRINNEEHGLPQSRTFRLWDKTFIPSVETAVQKIPERMETSKQYEPNYPGKDGMLKKKDSKGWFLQNMFSALLNSKVCTNEEPDSCDDKYRSREYNFFRSKDCIDNIIVNNIPNNWKNISGILKTDKRYIPGNDSTYQYYWPVYNDPIWKEGIHFDWSKEEYKKKLEEKWEDVGKKQDCKTKGNVNEMYDKALVAIKYLLGTEKKEMDIIETLGVKLWQDDDGGTSGSWVKMCWEDFRLELKTVWGNDDPSFINKHGKINITSYPEIISLIMDDSKFYHRVLSYKDDSTGINVPVELTGTGQTYITKQNYLHKYFPFWRLWKGNTKYYIKSEYRTYVQAKEKTNLANEKAYRKKKNEYASTQYKLSVK</sequence>
<organism evidence="1">
    <name type="scientific">viral metagenome</name>
    <dbReference type="NCBI Taxonomy" id="1070528"/>
    <lineage>
        <taxon>unclassified sequences</taxon>
        <taxon>metagenomes</taxon>
        <taxon>organismal metagenomes</taxon>
    </lineage>
</organism>
<accession>A0A6C0F745</accession>
<evidence type="ECO:0000313" key="1">
    <source>
        <dbReference type="EMBL" id="QHT37636.1"/>
    </source>
</evidence>